<dbReference type="OMA" id="ADIAMTH"/>
<evidence type="ECO:0000313" key="3">
    <source>
        <dbReference type="Proteomes" id="UP000271162"/>
    </source>
</evidence>
<dbReference type="Proteomes" id="UP000271162">
    <property type="component" value="Unassembled WGS sequence"/>
</dbReference>
<reference evidence="2 3" key="2">
    <citation type="submission" date="2018-11" db="EMBL/GenBank/DDBJ databases">
        <authorList>
            <consortium name="Pathogen Informatics"/>
        </authorList>
    </citation>
    <scope>NUCLEOTIDE SEQUENCE [LARGE SCALE GENOMIC DNA]</scope>
</reference>
<protein>
    <submittedName>
        <fullName evidence="4">Endo/exonuclease/phosphatase domain-containing protein</fullName>
    </submittedName>
</protein>
<keyword evidence="3" id="KW-1185">Reference proteome</keyword>
<dbReference type="WBParaSite" id="NBR_0002178501-mRNA-1">
    <property type="protein sequence ID" value="NBR_0002178501-mRNA-1"/>
    <property type="gene ID" value="NBR_0002178501"/>
</dbReference>
<name>A0A0N4YX13_NIPBR</name>
<feature type="region of interest" description="Disordered" evidence="1">
    <location>
        <begin position="114"/>
        <end position="135"/>
    </location>
</feature>
<dbReference type="SUPFAM" id="SSF56219">
    <property type="entry name" value="DNase I-like"/>
    <property type="match status" value="1"/>
</dbReference>
<dbReference type="InterPro" id="IPR036691">
    <property type="entry name" value="Endo/exonu/phosph_ase_sf"/>
</dbReference>
<organism evidence="4">
    <name type="scientific">Nippostrongylus brasiliensis</name>
    <name type="common">Rat hookworm</name>
    <dbReference type="NCBI Taxonomy" id="27835"/>
    <lineage>
        <taxon>Eukaryota</taxon>
        <taxon>Metazoa</taxon>
        <taxon>Ecdysozoa</taxon>
        <taxon>Nematoda</taxon>
        <taxon>Chromadorea</taxon>
        <taxon>Rhabditida</taxon>
        <taxon>Rhabditina</taxon>
        <taxon>Rhabditomorpha</taxon>
        <taxon>Strongyloidea</taxon>
        <taxon>Heligmosomidae</taxon>
        <taxon>Nippostrongylus</taxon>
    </lineage>
</organism>
<dbReference type="EMBL" id="UYSL01026856">
    <property type="protein sequence ID" value="VDL86085.1"/>
    <property type="molecule type" value="Genomic_DNA"/>
</dbReference>
<gene>
    <name evidence="2" type="ORF">NBR_LOCUS21786</name>
</gene>
<evidence type="ECO:0000313" key="4">
    <source>
        <dbReference type="WBParaSite" id="NBR_0002178501-mRNA-1"/>
    </source>
</evidence>
<evidence type="ECO:0000313" key="2">
    <source>
        <dbReference type="EMBL" id="VDL86085.1"/>
    </source>
</evidence>
<dbReference type="InterPro" id="IPR027124">
    <property type="entry name" value="Swc5/CFDP1/2"/>
</dbReference>
<dbReference type="Gene3D" id="3.60.10.10">
    <property type="entry name" value="Endonuclease/exonuclease/phosphatase"/>
    <property type="match status" value="1"/>
</dbReference>
<accession>A0A0N4YX13</accession>
<dbReference type="STRING" id="27835.A0A0N4YX13"/>
<dbReference type="PANTHER" id="PTHR23227">
    <property type="entry name" value="BUCENTAUR RELATED"/>
    <property type="match status" value="1"/>
</dbReference>
<proteinExistence type="predicted"/>
<reference evidence="4" key="1">
    <citation type="submission" date="2017-02" db="UniProtKB">
        <authorList>
            <consortium name="WormBaseParasite"/>
        </authorList>
    </citation>
    <scope>IDENTIFICATION</scope>
</reference>
<evidence type="ECO:0000256" key="1">
    <source>
        <dbReference type="SAM" id="MobiDB-lite"/>
    </source>
</evidence>
<dbReference type="AlphaFoldDB" id="A0A0N4YX13"/>
<dbReference type="PANTHER" id="PTHR23227:SF83">
    <property type="entry name" value="ENDONUCLEASE_EXONUCLEASE_PHOSPHATASE DOMAIN-CONTAINING PROTEIN"/>
    <property type="match status" value="1"/>
</dbReference>
<sequence>MLTIAGDLNGHVGEERRGLERVHSGHGIRTRNDDGERIVDLASAHDLAICNTFFAKRESQNVTYSSGRRKTEIDYILVRRPALKTVKDVKVLPGEDVATQHSPLIADIAMTHSAENQGKDGAQIPLVEASTPRTE</sequence>